<organism evidence="2 3">
    <name type="scientific">Liparis tanakae</name>
    <name type="common">Tanaka's snailfish</name>
    <dbReference type="NCBI Taxonomy" id="230148"/>
    <lineage>
        <taxon>Eukaryota</taxon>
        <taxon>Metazoa</taxon>
        <taxon>Chordata</taxon>
        <taxon>Craniata</taxon>
        <taxon>Vertebrata</taxon>
        <taxon>Euteleostomi</taxon>
        <taxon>Actinopterygii</taxon>
        <taxon>Neopterygii</taxon>
        <taxon>Teleostei</taxon>
        <taxon>Neoteleostei</taxon>
        <taxon>Acanthomorphata</taxon>
        <taxon>Eupercaria</taxon>
        <taxon>Perciformes</taxon>
        <taxon>Cottioidei</taxon>
        <taxon>Cottales</taxon>
        <taxon>Liparidae</taxon>
        <taxon>Liparis</taxon>
    </lineage>
</organism>
<evidence type="ECO:0000256" key="1">
    <source>
        <dbReference type="SAM" id="MobiDB-lite"/>
    </source>
</evidence>
<sequence>MLRKSSSGWDQSDVLRHDAYQIPALAAANRANVLHGLCLQLTRPVGRHPAPPGGLSSRQSGRPGGPGGPVATSPQPAAPGSRLPSIGSRRCATPLLGRDPRQVNRMVWDDGSSGVGFSK</sequence>
<name>A0A4Z2FEC0_9TELE</name>
<evidence type="ECO:0000313" key="3">
    <source>
        <dbReference type="Proteomes" id="UP000314294"/>
    </source>
</evidence>
<proteinExistence type="predicted"/>
<evidence type="ECO:0000313" key="2">
    <source>
        <dbReference type="EMBL" id="TNN39225.1"/>
    </source>
</evidence>
<comment type="caution">
    <text evidence="2">The sequence shown here is derived from an EMBL/GenBank/DDBJ whole genome shotgun (WGS) entry which is preliminary data.</text>
</comment>
<feature type="region of interest" description="Disordered" evidence="1">
    <location>
        <begin position="43"/>
        <end position="119"/>
    </location>
</feature>
<reference evidence="2 3" key="1">
    <citation type="submission" date="2019-03" db="EMBL/GenBank/DDBJ databases">
        <title>First draft genome of Liparis tanakae, snailfish: a comprehensive survey of snailfish specific genes.</title>
        <authorList>
            <person name="Kim W."/>
            <person name="Song I."/>
            <person name="Jeong J.-H."/>
            <person name="Kim D."/>
            <person name="Kim S."/>
            <person name="Ryu S."/>
            <person name="Song J.Y."/>
            <person name="Lee S.K."/>
        </authorList>
    </citation>
    <scope>NUCLEOTIDE SEQUENCE [LARGE SCALE GENOMIC DNA]</scope>
    <source>
        <tissue evidence="2">Muscle</tissue>
    </source>
</reference>
<gene>
    <name evidence="2" type="ORF">EYF80_050609</name>
</gene>
<protein>
    <submittedName>
        <fullName evidence="2">Uncharacterized protein</fullName>
    </submittedName>
</protein>
<dbReference type="EMBL" id="SRLO01001298">
    <property type="protein sequence ID" value="TNN39225.1"/>
    <property type="molecule type" value="Genomic_DNA"/>
</dbReference>
<keyword evidence="3" id="KW-1185">Reference proteome</keyword>
<dbReference type="Proteomes" id="UP000314294">
    <property type="component" value="Unassembled WGS sequence"/>
</dbReference>
<accession>A0A4Z2FEC0</accession>
<dbReference type="AlphaFoldDB" id="A0A4Z2FEC0"/>